<dbReference type="Bgee" id="ENSMGAG00000009663">
    <property type="expression patterns" value="Expressed in brain and 17 other cell types or tissues"/>
</dbReference>
<evidence type="ECO:0000256" key="1">
    <source>
        <dbReference type="ARBA" id="ARBA00022884"/>
    </source>
</evidence>
<dbReference type="PANTHER" id="PTHR16105:SF2">
    <property type="entry name" value="RNA-BINDING PROTEIN 41"/>
    <property type="match status" value="1"/>
</dbReference>
<reference evidence="8" key="3">
    <citation type="submission" date="2025-09" db="UniProtKB">
        <authorList>
            <consortium name="Ensembl"/>
        </authorList>
    </citation>
    <scope>IDENTIFICATION</scope>
</reference>
<gene>
    <name evidence="8" type="primary">RBM41</name>
</gene>
<dbReference type="InterPro" id="IPR035979">
    <property type="entry name" value="RBD_domain_sf"/>
</dbReference>
<dbReference type="PANTHER" id="PTHR16105">
    <property type="entry name" value="RNA-BINDING REGION-CONTAINING PROTEIN 3"/>
    <property type="match status" value="1"/>
</dbReference>
<dbReference type="InterPro" id="IPR012677">
    <property type="entry name" value="Nucleotide-bd_a/b_plait_sf"/>
</dbReference>
<feature type="region of interest" description="Disordered" evidence="6">
    <location>
        <begin position="176"/>
        <end position="237"/>
    </location>
</feature>
<reference evidence="8 9" key="1">
    <citation type="journal article" date="2010" name="PLoS Biol.">
        <title>Multi-platform next-generation sequencing of the domestic turkey (Meleagris gallopavo): genome assembly and analysis.</title>
        <authorList>
            <person name="Dalloul R.A."/>
            <person name="Long J.A."/>
            <person name="Zimin A.V."/>
            <person name="Aslam L."/>
            <person name="Beal K."/>
            <person name="Blomberg L.A."/>
            <person name="Bouffard P."/>
            <person name="Burt D.W."/>
            <person name="Crasta O."/>
            <person name="Crooijmans R.P."/>
            <person name="Cooper K."/>
            <person name="Coulombe R.A."/>
            <person name="De S."/>
            <person name="Delany M.E."/>
            <person name="Dodgson J.B."/>
            <person name="Dong J.J."/>
            <person name="Evans C."/>
            <person name="Frederickson K.M."/>
            <person name="Flicek P."/>
            <person name="Florea L."/>
            <person name="Folkerts O."/>
            <person name="Groenen M.A."/>
            <person name="Harkins T.T."/>
            <person name="Herrero J."/>
            <person name="Hoffmann S."/>
            <person name="Megens H.J."/>
            <person name="Jiang A."/>
            <person name="de Jong P."/>
            <person name="Kaiser P."/>
            <person name="Kim H."/>
            <person name="Kim K.W."/>
            <person name="Kim S."/>
            <person name="Langenberger D."/>
            <person name="Lee M.K."/>
            <person name="Lee T."/>
            <person name="Mane S."/>
            <person name="Marcais G."/>
            <person name="Marz M."/>
            <person name="McElroy A.P."/>
            <person name="Modise T."/>
            <person name="Nefedov M."/>
            <person name="Notredame C."/>
            <person name="Paton I.R."/>
            <person name="Payne W.S."/>
            <person name="Pertea G."/>
            <person name="Prickett D."/>
            <person name="Puiu D."/>
            <person name="Qioa D."/>
            <person name="Raineri E."/>
            <person name="Ruffier M."/>
            <person name="Salzberg S.L."/>
            <person name="Schatz M.C."/>
            <person name="Scheuring C."/>
            <person name="Schmidt C.J."/>
            <person name="Schroeder S."/>
            <person name="Searle S.M."/>
            <person name="Smith E.J."/>
            <person name="Smith J."/>
            <person name="Sonstegard T.S."/>
            <person name="Stadler P.F."/>
            <person name="Tafer H."/>
            <person name="Tu Z.J."/>
            <person name="Van Tassell C.P."/>
            <person name="Vilella A.J."/>
            <person name="Williams K.P."/>
            <person name="Yorke J.A."/>
            <person name="Zhang L."/>
            <person name="Zhang H.B."/>
            <person name="Zhang X."/>
            <person name="Zhang Y."/>
            <person name="Reed K.M."/>
        </authorList>
    </citation>
    <scope>NUCLEOTIDE SEQUENCE [LARGE SCALE GENOMIC DNA]</scope>
</reference>
<dbReference type="GO" id="GO:0097157">
    <property type="term" value="F:pre-mRNA intronic binding"/>
    <property type="evidence" value="ECO:0007669"/>
    <property type="project" value="TreeGrafter"/>
</dbReference>
<keyword evidence="9" id="KW-1185">Reference proteome</keyword>
<accession>G1NBH3</accession>
<feature type="region of interest" description="Disordered" evidence="6">
    <location>
        <begin position="351"/>
        <end position="375"/>
    </location>
</feature>
<proteinExistence type="predicted"/>
<sequence>TGRLPSSSAAQHHNLPELQCCPWARAAPARCKSKRRCFAPAAFYRPFGEAAAGALSLSQFRELQESDRETAALRELGLSEPEIALWKNRHSGLGAAPEAVQERLNAIQEKMDERQRILELPQRFAGSKQLSRREMEIENALFQGTDRHSFLRALYHQDEKDPMIHLDSVYQELLGKQPPGEVQPSTSAACSLPAAALQGPDTEESSPPNQEEQPGQKGSPSPPPAKPHQSPPGPVTIKEPVEFIPEEEICKNRLSEEELRNIPRFSSYHPGEPNKVLYVKNLGPRVTMKDLVSLFARFQQEDSRPIQFRLLSGRMRGQAFITFPDIQSAQDAMLLVNGYRLQGKPMVIEFGKSKEPSTQAEAAAPSSAGAAPTAT</sequence>
<dbReference type="GeneTree" id="ENSGT00530000063786"/>
<dbReference type="Ensembl" id="ENSMGAT00000010825.2">
    <property type="protein sequence ID" value="ENSMGAP00000009982.2"/>
    <property type="gene ID" value="ENSMGAG00000009663.3"/>
</dbReference>
<dbReference type="GO" id="GO:0000398">
    <property type="term" value="P:mRNA splicing, via spliceosome"/>
    <property type="evidence" value="ECO:0007669"/>
    <property type="project" value="TreeGrafter"/>
</dbReference>
<dbReference type="GO" id="GO:0005689">
    <property type="term" value="C:U12-type spliceosomal complex"/>
    <property type="evidence" value="ECO:0007669"/>
    <property type="project" value="TreeGrafter"/>
</dbReference>
<evidence type="ECO:0000256" key="4">
    <source>
        <dbReference type="ARBA" id="ARBA00075590"/>
    </source>
</evidence>
<comment type="function">
    <text evidence="2">May bind RNA.</text>
</comment>
<evidence type="ECO:0000313" key="9">
    <source>
        <dbReference type="Proteomes" id="UP000001645"/>
    </source>
</evidence>
<dbReference type="InParanoid" id="G1NBH3"/>
<protein>
    <recommendedName>
        <fullName evidence="3">RNA-binding protein 41</fullName>
    </recommendedName>
    <alternativeName>
        <fullName evidence="4">RNA-binding motif protein 41</fullName>
    </alternativeName>
</protein>
<dbReference type="InterPro" id="IPR045164">
    <property type="entry name" value="RBM41/RNPC3"/>
</dbReference>
<keyword evidence="1 5" id="KW-0694">RNA-binding</keyword>
<name>G1NBH3_MELGA</name>
<dbReference type="Pfam" id="PF00076">
    <property type="entry name" value="RRM_1"/>
    <property type="match status" value="1"/>
</dbReference>
<evidence type="ECO:0000259" key="7">
    <source>
        <dbReference type="PROSITE" id="PS50102"/>
    </source>
</evidence>
<dbReference type="Gene3D" id="3.30.70.330">
    <property type="match status" value="1"/>
</dbReference>
<evidence type="ECO:0000256" key="2">
    <source>
        <dbReference type="ARBA" id="ARBA00056959"/>
    </source>
</evidence>
<dbReference type="SUPFAM" id="SSF54928">
    <property type="entry name" value="RNA-binding domain, RBD"/>
    <property type="match status" value="1"/>
</dbReference>
<evidence type="ECO:0000256" key="3">
    <source>
        <dbReference type="ARBA" id="ARBA00067964"/>
    </source>
</evidence>
<feature type="domain" description="RRM" evidence="7">
    <location>
        <begin position="275"/>
        <end position="353"/>
    </location>
</feature>
<evidence type="ECO:0000313" key="8">
    <source>
        <dbReference type="Ensembl" id="ENSMGAP00000009982.2"/>
    </source>
</evidence>
<feature type="compositionally biased region" description="Pro residues" evidence="6">
    <location>
        <begin position="220"/>
        <end position="234"/>
    </location>
</feature>
<evidence type="ECO:0000256" key="6">
    <source>
        <dbReference type="SAM" id="MobiDB-lite"/>
    </source>
</evidence>
<dbReference type="CDD" id="cd12239">
    <property type="entry name" value="RRM2_RBM40_like"/>
    <property type="match status" value="1"/>
</dbReference>
<organism evidence="8 9">
    <name type="scientific">Meleagris gallopavo</name>
    <name type="common">Wild turkey</name>
    <dbReference type="NCBI Taxonomy" id="9103"/>
    <lineage>
        <taxon>Eukaryota</taxon>
        <taxon>Metazoa</taxon>
        <taxon>Chordata</taxon>
        <taxon>Craniata</taxon>
        <taxon>Vertebrata</taxon>
        <taxon>Euteleostomi</taxon>
        <taxon>Archelosauria</taxon>
        <taxon>Archosauria</taxon>
        <taxon>Dinosauria</taxon>
        <taxon>Saurischia</taxon>
        <taxon>Theropoda</taxon>
        <taxon>Coelurosauria</taxon>
        <taxon>Aves</taxon>
        <taxon>Neognathae</taxon>
        <taxon>Galloanserae</taxon>
        <taxon>Galliformes</taxon>
        <taxon>Phasianidae</taxon>
        <taxon>Meleagridinae</taxon>
        <taxon>Meleagris</taxon>
    </lineage>
</organism>
<dbReference type="InterPro" id="IPR000504">
    <property type="entry name" value="RRM_dom"/>
</dbReference>
<feature type="compositionally biased region" description="Low complexity" evidence="6">
    <location>
        <begin position="205"/>
        <end position="219"/>
    </location>
</feature>
<evidence type="ECO:0000256" key="5">
    <source>
        <dbReference type="PROSITE-ProRule" id="PRU00176"/>
    </source>
</evidence>
<dbReference type="Proteomes" id="UP000001645">
    <property type="component" value="Chromosome 9"/>
</dbReference>
<dbReference type="FunFam" id="3.30.70.330:FF:000252">
    <property type="entry name" value="RNA binding motif protein 41"/>
    <property type="match status" value="1"/>
</dbReference>
<dbReference type="AlphaFoldDB" id="G1NBH3"/>
<dbReference type="PROSITE" id="PS50102">
    <property type="entry name" value="RRM"/>
    <property type="match status" value="1"/>
</dbReference>
<dbReference type="SMART" id="SM00360">
    <property type="entry name" value="RRM"/>
    <property type="match status" value="1"/>
</dbReference>
<reference evidence="8" key="2">
    <citation type="submission" date="2025-08" db="UniProtKB">
        <authorList>
            <consortium name="Ensembl"/>
        </authorList>
    </citation>
    <scope>IDENTIFICATION</scope>
</reference>
<dbReference type="GO" id="GO:0030626">
    <property type="term" value="F:U12 snRNA binding"/>
    <property type="evidence" value="ECO:0007669"/>
    <property type="project" value="TreeGrafter"/>
</dbReference>
<feature type="compositionally biased region" description="Low complexity" evidence="6">
    <location>
        <begin position="356"/>
        <end position="375"/>
    </location>
</feature>